<gene>
    <name evidence="1" type="ORF">DI565_14295</name>
</gene>
<organism evidence="1 2">
    <name type="scientific">Ancylobacter novellus</name>
    <name type="common">Thiobacillus novellus</name>
    <dbReference type="NCBI Taxonomy" id="921"/>
    <lineage>
        <taxon>Bacteria</taxon>
        <taxon>Pseudomonadati</taxon>
        <taxon>Pseudomonadota</taxon>
        <taxon>Alphaproteobacteria</taxon>
        <taxon>Hyphomicrobiales</taxon>
        <taxon>Xanthobacteraceae</taxon>
        <taxon>Ancylobacter</taxon>
    </lineage>
</organism>
<evidence type="ECO:0008006" key="3">
    <source>
        <dbReference type="Google" id="ProtNLM"/>
    </source>
</evidence>
<dbReference type="GO" id="GO:0006508">
    <property type="term" value="P:proteolysis"/>
    <property type="evidence" value="ECO:0007669"/>
    <property type="project" value="InterPro"/>
</dbReference>
<name>A0A2W5KDD1_ANCNO</name>
<dbReference type="AlphaFoldDB" id="A0A2W5KDD1"/>
<protein>
    <recommendedName>
        <fullName evidence="3">Peptidase S8/S53 domain-containing protein</fullName>
    </recommendedName>
</protein>
<accession>A0A2W5KDD1</accession>
<comment type="caution">
    <text evidence="1">The sequence shown here is derived from an EMBL/GenBank/DDBJ whole genome shotgun (WGS) entry which is preliminary data.</text>
</comment>
<dbReference type="Gene3D" id="3.40.50.200">
    <property type="entry name" value="Peptidase S8/S53 domain"/>
    <property type="match status" value="1"/>
</dbReference>
<dbReference type="EMBL" id="QFPN01000007">
    <property type="protein sequence ID" value="PZQ13704.1"/>
    <property type="molecule type" value="Genomic_DNA"/>
</dbReference>
<sequence length="412" mass="42993">MAGLATGVGVLGFVLGGHLAGAAPDGLTLASRFERPDAERAARTACSSRAAFVVLDTFGFIKPANIDDRLSDPAVQAPGKVRHGDIVAAIAKASHAEVVGYQTNPVFSIATLTADFGRLAEDIETGRLAKPAAVVSSIVLPVDLKDVEAVAPGVAPFSNGGAAARRGEILKLVTDGFDDRNPYAQVARQLDRLRAAGVPVFVAAGNTGPDRTVNMLALVDGVYAVGSLGRDGVRTDYTSAPELVSVWSPGFVVVTEAGNGLSVSGGRSVELEGAALPEESAAIAEFSGKRAEGVVREIPRALSHFAGAPSRWRNRYVSTALAPGVYRTQDLMMAYGHSPALGTVQRAIAEGPYMHYPSDTIFRTDVDGRLVFDPVGDRSVGQLKVADATSFAAPNLCAAELFPSPRWVASRN</sequence>
<proteinExistence type="predicted"/>
<dbReference type="GO" id="GO:0004252">
    <property type="term" value="F:serine-type endopeptidase activity"/>
    <property type="evidence" value="ECO:0007669"/>
    <property type="project" value="InterPro"/>
</dbReference>
<dbReference type="SUPFAM" id="SSF52743">
    <property type="entry name" value="Subtilisin-like"/>
    <property type="match status" value="1"/>
</dbReference>
<evidence type="ECO:0000313" key="2">
    <source>
        <dbReference type="Proteomes" id="UP000249577"/>
    </source>
</evidence>
<evidence type="ECO:0000313" key="1">
    <source>
        <dbReference type="EMBL" id="PZQ13704.1"/>
    </source>
</evidence>
<dbReference type="InterPro" id="IPR036852">
    <property type="entry name" value="Peptidase_S8/S53_dom_sf"/>
</dbReference>
<reference evidence="1 2" key="1">
    <citation type="submission" date="2017-08" db="EMBL/GenBank/DDBJ databases">
        <title>Infants hospitalized years apart are colonized by the same room-sourced microbial strains.</title>
        <authorList>
            <person name="Brooks B."/>
            <person name="Olm M.R."/>
            <person name="Firek B.A."/>
            <person name="Baker R."/>
            <person name="Thomas B.C."/>
            <person name="Morowitz M.J."/>
            <person name="Banfield J.F."/>
        </authorList>
    </citation>
    <scope>NUCLEOTIDE SEQUENCE [LARGE SCALE GENOMIC DNA]</scope>
    <source>
        <strain evidence="1">S2_005_003_R2_43</strain>
    </source>
</reference>
<dbReference type="Proteomes" id="UP000249577">
    <property type="component" value="Unassembled WGS sequence"/>
</dbReference>